<accession>A0ABX9YB77</accession>
<evidence type="ECO:0000313" key="2">
    <source>
        <dbReference type="EMBL" id="RQW95841.1"/>
    </source>
</evidence>
<evidence type="ECO:0000259" key="1">
    <source>
        <dbReference type="Pfam" id="PF06662"/>
    </source>
</evidence>
<name>A0ABX9YB77_MICCH</name>
<dbReference type="PANTHER" id="PTHR13174:SF3">
    <property type="entry name" value="D-GLUCURONYL C5-EPIMERASE"/>
    <property type="match status" value="1"/>
</dbReference>
<sequence>MYVYSTHDETRVAKATRGCWDGRHNPDLGGPMRIRLSWRAPVAAVLALGLAGTPVTGAAAALPERSATLSAYARDGYLPRLLPGSVSPTSRQMTVPRTDPLAHDASGVRLFNWQGVLYDHPVVQADWGLDNLNAYQVTGDRFFLDRAIAQARRNLDRKVESRGAWWYSYPFDLPRCTGLVLQAPWYSAMAQGELLSLFVRLYEVTGDATWRTAADRTFLSLTLEPQLGVPWVSWTDADGYLWLEEYPDSPGVRGERVLNGMIYAFYGVYDYWRITRDSRAVSLMDGTATTVRRYVPAILRVPQWASRYSVGCARSYPSYHQVHTQQMLSLHQLTHAGVFAAYADVLRADYPYPPVDGIVWFGPGSHVAYQFDAAGRIVAQKSINLIRFSTATADQRVRVTGRGVYYRMANGVFAGMFVAEDAANRWLAGKFVQHTYAPTRLLTVEPGTYTGYAYDSRWQVVGSKTVTFPRTSGAPMGASAWVNGRLSYQVTAGTYLGYWLPAAPGLVLGDAPPLP</sequence>
<comment type="caution">
    <text evidence="2">The sequence shown here is derived from an EMBL/GenBank/DDBJ whole genome shotgun (WGS) entry which is preliminary data.</text>
</comment>
<gene>
    <name evidence="2" type="ORF">DLJ60_06145</name>
</gene>
<dbReference type="Pfam" id="PF06662">
    <property type="entry name" value="C5-epim_C"/>
    <property type="match status" value="1"/>
</dbReference>
<dbReference type="InterPro" id="IPR008928">
    <property type="entry name" value="6-hairpin_glycosidase_sf"/>
</dbReference>
<organism evidence="2 3">
    <name type="scientific">Micromonospora chalcea</name>
    <dbReference type="NCBI Taxonomy" id="1874"/>
    <lineage>
        <taxon>Bacteria</taxon>
        <taxon>Bacillati</taxon>
        <taxon>Actinomycetota</taxon>
        <taxon>Actinomycetes</taxon>
        <taxon>Micromonosporales</taxon>
        <taxon>Micromonosporaceae</taxon>
        <taxon>Micromonospora</taxon>
    </lineage>
</organism>
<dbReference type="Proteomes" id="UP000274694">
    <property type="component" value="Unassembled WGS sequence"/>
</dbReference>
<proteinExistence type="predicted"/>
<protein>
    <recommendedName>
        <fullName evidence="1">D-glucuronyl C5-epimerase C-terminal domain-containing protein</fullName>
    </recommendedName>
</protein>
<feature type="domain" description="D-glucuronyl C5-epimerase C-terminal" evidence="1">
    <location>
        <begin position="162"/>
        <end position="344"/>
    </location>
</feature>
<dbReference type="InterPro" id="IPR039721">
    <property type="entry name" value="C5-epimerase"/>
</dbReference>
<dbReference type="SUPFAM" id="SSF48208">
    <property type="entry name" value="Six-hairpin glycosidases"/>
    <property type="match status" value="1"/>
</dbReference>
<dbReference type="Gene3D" id="1.50.10.20">
    <property type="match status" value="1"/>
</dbReference>
<evidence type="ECO:0000313" key="3">
    <source>
        <dbReference type="Proteomes" id="UP000274694"/>
    </source>
</evidence>
<dbReference type="PANTHER" id="PTHR13174">
    <property type="entry name" value="D-GLUCURONYL C5-EPIMERASE"/>
    <property type="match status" value="1"/>
</dbReference>
<dbReference type="InterPro" id="IPR010598">
    <property type="entry name" value="C5-epim_C"/>
</dbReference>
<keyword evidence="3" id="KW-1185">Reference proteome</keyword>
<reference evidence="2 3" key="1">
    <citation type="submission" date="2018-05" db="EMBL/GenBank/DDBJ databases">
        <title>Micromonospora from Atacama Desert.</title>
        <authorList>
            <person name="Carro L."/>
            <person name="Goodfellow M."/>
            <person name="Klenk H.-P."/>
        </authorList>
    </citation>
    <scope>NUCLEOTIDE SEQUENCE [LARGE SCALE GENOMIC DNA]</scope>
    <source>
        <strain evidence="2 3">LB41</strain>
    </source>
</reference>
<dbReference type="EMBL" id="QGTA01000121">
    <property type="protein sequence ID" value="RQW95841.1"/>
    <property type="molecule type" value="Genomic_DNA"/>
</dbReference>